<reference evidence="1" key="1">
    <citation type="journal article" date="2015" name="Nature">
        <title>Complex archaea that bridge the gap between prokaryotes and eukaryotes.</title>
        <authorList>
            <person name="Spang A."/>
            <person name="Saw J.H."/>
            <person name="Jorgensen S.L."/>
            <person name="Zaremba-Niedzwiedzka K."/>
            <person name="Martijn J."/>
            <person name="Lind A.E."/>
            <person name="van Eijk R."/>
            <person name="Schleper C."/>
            <person name="Guy L."/>
            <person name="Ettema T.J."/>
        </authorList>
    </citation>
    <scope>NUCLEOTIDE SEQUENCE</scope>
</reference>
<accession>A0A0F9B9U4</accession>
<gene>
    <name evidence="1" type="ORF">LCGC14_2475740</name>
</gene>
<dbReference type="AlphaFoldDB" id="A0A0F9B9U4"/>
<name>A0A0F9B9U4_9ZZZZ</name>
<feature type="non-terminal residue" evidence="1">
    <location>
        <position position="1"/>
    </location>
</feature>
<protein>
    <submittedName>
        <fullName evidence="1">Uncharacterized protein</fullName>
    </submittedName>
</protein>
<comment type="caution">
    <text evidence="1">The sequence shown here is derived from an EMBL/GenBank/DDBJ whole genome shotgun (WGS) entry which is preliminary data.</text>
</comment>
<proteinExistence type="predicted"/>
<evidence type="ECO:0000313" key="1">
    <source>
        <dbReference type="EMBL" id="KKL18420.1"/>
    </source>
</evidence>
<sequence length="112" mass="12556">APEFAVFQALNRLGFRDRFEFQSSKFGGRATRGGLVLDFWIPSLGVALLISGEYWHYERAGQVAIDLIQRQQLESSGITAVFIDEDDALQNADFFVSDALRGIDHSKLTRGF</sequence>
<dbReference type="SUPFAM" id="SSF52980">
    <property type="entry name" value="Restriction endonuclease-like"/>
    <property type="match status" value="1"/>
</dbReference>
<dbReference type="Gene3D" id="3.40.960.10">
    <property type="entry name" value="VSR Endonuclease"/>
    <property type="match status" value="1"/>
</dbReference>
<organism evidence="1">
    <name type="scientific">marine sediment metagenome</name>
    <dbReference type="NCBI Taxonomy" id="412755"/>
    <lineage>
        <taxon>unclassified sequences</taxon>
        <taxon>metagenomes</taxon>
        <taxon>ecological metagenomes</taxon>
    </lineage>
</organism>
<dbReference type="EMBL" id="LAZR01038877">
    <property type="protein sequence ID" value="KKL18420.1"/>
    <property type="molecule type" value="Genomic_DNA"/>
</dbReference>
<dbReference type="InterPro" id="IPR011335">
    <property type="entry name" value="Restrct_endonuc-II-like"/>
</dbReference>